<dbReference type="InterPro" id="IPR036352">
    <property type="entry name" value="Semap_dom_sf"/>
</dbReference>
<dbReference type="PANTHER" id="PTHR22625">
    <property type="entry name" value="PLEXIN"/>
    <property type="match status" value="1"/>
</dbReference>
<name>A0A7M7SSS4_STRPU</name>
<keyword evidence="2" id="KW-0732">Signal</keyword>
<organism evidence="4 5">
    <name type="scientific">Strongylocentrotus purpuratus</name>
    <name type="common">Purple sea urchin</name>
    <dbReference type="NCBI Taxonomy" id="7668"/>
    <lineage>
        <taxon>Eukaryota</taxon>
        <taxon>Metazoa</taxon>
        <taxon>Echinodermata</taxon>
        <taxon>Eleutherozoa</taxon>
        <taxon>Echinozoa</taxon>
        <taxon>Echinoidea</taxon>
        <taxon>Euechinoidea</taxon>
        <taxon>Echinacea</taxon>
        <taxon>Camarodonta</taxon>
        <taxon>Echinidea</taxon>
        <taxon>Strongylocentrotidae</taxon>
        <taxon>Strongylocentrotus</taxon>
    </lineage>
</organism>
<dbReference type="PANTHER" id="PTHR22625:SF44">
    <property type="entry name" value="PLEXIN-B"/>
    <property type="match status" value="1"/>
</dbReference>
<feature type="signal peptide" evidence="2">
    <location>
        <begin position="1"/>
        <end position="25"/>
    </location>
</feature>
<dbReference type="OMA" id="TEVFVIN"/>
<proteinExistence type="predicted"/>
<evidence type="ECO:0000313" key="5">
    <source>
        <dbReference type="Proteomes" id="UP000007110"/>
    </source>
</evidence>
<evidence type="ECO:0000256" key="2">
    <source>
        <dbReference type="SAM" id="SignalP"/>
    </source>
</evidence>
<dbReference type="Proteomes" id="UP000007110">
    <property type="component" value="Unassembled WGS sequence"/>
</dbReference>
<dbReference type="GeneID" id="115919266"/>
<dbReference type="RefSeq" id="XP_030828490.1">
    <property type="nucleotide sequence ID" value="XM_030972630.1"/>
</dbReference>
<dbReference type="AlphaFoldDB" id="A0A7M7SSS4"/>
<keyword evidence="5" id="KW-1185">Reference proteome</keyword>
<dbReference type="EnsemblMetazoa" id="XM_030972630">
    <property type="protein sequence ID" value="XP_030828490"/>
    <property type="gene ID" value="LOC115919266"/>
</dbReference>
<dbReference type="SMART" id="SM00630">
    <property type="entry name" value="Sema"/>
    <property type="match status" value="1"/>
</dbReference>
<dbReference type="InParanoid" id="A0A7M7SSS4"/>
<dbReference type="InterPro" id="IPR015943">
    <property type="entry name" value="WD40/YVTN_repeat-like_dom_sf"/>
</dbReference>
<protein>
    <recommendedName>
        <fullName evidence="3">Sema domain-containing protein</fullName>
    </recommendedName>
</protein>
<sequence>MPPADVLKLGAMLFCLLLIIPPIYSAPLSSYLVSSFTSPDPTLPFNHITINNITGDVYIGARQRLYQLSSDLTLKHTVDTGQCPSPNEDNINNNKLLVVAPSPEDKLITCGGCDGYCETRSLTHISHDVVRYESGYARIVTTSDAPTVGAVVLGADFVGNGEGTVDGGLYLFTGNSDSSVSFRSVSKHSLVDLTPVQHVIAPESSTTQNLCKHLITYMEYLYYFILRGDSVYLGRLCRNSLDIQFASYTEIELQCGSHNVIQSAHVGPAGSQLADSLNIESTDDLLYAVFTSASSSALCIYTMSDVLQSFEDAVLGCIQGDENELGTTNIYLRESLCNSVSQLKFKV</sequence>
<dbReference type="OrthoDB" id="125363at2759"/>
<dbReference type="Gene3D" id="2.130.10.10">
    <property type="entry name" value="YVTN repeat-like/Quinoprotein amine dehydrogenase"/>
    <property type="match status" value="1"/>
</dbReference>
<evidence type="ECO:0000259" key="3">
    <source>
        <dbReference type="PROSITE" id="PS51004"/>
    </source>
</evidence>
<dbReference type="PROSITE" id="PS51004">
    <property type="entry name" value="SEMA"/>
    <property type="match status" value="1"/>
</dbReference>
<reference evidence="4" key="2">
    <citation type="submission" date="2021-01" db="UniProtKB">
        <authorList>
            <consortium name="EnsemblMetazoa"/>
        </authorList>
    </citation>
    <scope>IDENTIFICATION</scope>
</reference>
<dbReference type="GO" id="GO:0017154">
    <property type="term" value="F:semaphorin receptor activity"/>
    <property type="evidence" value="ECO:0007669"/>
    <property type="project" value="InterPro"/>
</dbReference>
<reference evidence="5" key="1">
    <citation type="submission" date="2015-02" db="EMBL/GenBank/DDBJ databases">
        <title>Genome sequencing for Strongylocentrotus purpuratus.</title>
        <authorList>
            <person name="Murali S."/>
            <person name="Liu Y."/>
            <person name="Vee V."/>
            <person name="English A."/>
            <person name="Wang M."/>
            <person name="Skinner E."/>
            <person name="Han Y."/>
            <person name="Muzny D.M."/>
            <person name="Worley K.C."/>
            <person name="Gibbs R.A."/>
        </authorList>
    </citation>
    <scope>NUCLEOTIDE SEQUENCE</scope>
</reference>
<feature type="domain" description="Sema" evidence="3">
    <location>
        <begin position="15"/>
        <end position="347"/>
    </location>
</feature>
<accession>A0A7M7SSS4</accession>
<dbReference type="KEGG" id="spu:115919266"/>
<comment type="caution">
    <text evidence="1">Lacks conserved residue(s) required for the propagation of feature annotation.</text>
</comment>
<dbReference type="Pfam" id="PF01403">
    <property type="entry name" value="Sema"/>
    <property type="match status" value="1"/>
</dbReference>
<evidence type="ECO:0000256" key="1">
    <source>
        <dbReference type="PROSITE-ProRule" id="PRU00352"/>
    </source>
</evidence>
<dbReference type="InterPro" id="IPR001627">
    <property type="entry name" value="Semap_dom"/>
</dbReference>
<evidence type="ECO:0000313" key="4">
    <source>
        <dbReference type="EnsemblMetazoa" id="XP_030828490"/>
    </source>
</evidence>
<feature type="chain" id="PRO_5029817452" description="Sema domain-containing protein" evidence="2">
    <location>
        <begin position="26"/>
        <end position="347"/>
    </location>
</feature>
<dbReference type="SUPFAM" id="SSF101912">
    <property type="entry name" value="Sema domain"/>
    <property type="match status" value="1"/>
</dbReference>
<dbReference type="FunFam" id="2.130.10.10:FF:001923">
    <property type="entry name" value="Uncharacterized protein"/>
    <property type="match status" value="1"/>
</dbReference>
<dbReference type="InterPro" id="IPR031148">
    <property type="entry name" value="Plexin"/>
</dbReference>